<sequence>MGEADLGDVDGRKAAGHHDGQLADELARVRAYNPASQYLVVLVSEDLDETVGIARNSGSGVRSEGEGGLLVLHATGLKRLLALADARNFRMSVYDHGNVVPVDVAQVLAQYVAQSDRAVLLRLVGQHGTCNDVSNGTDVLVVRHPELIVDDDTPALRFNAEVLEAKVPGEGPPAHGEQHDVTLEFDLLTVPLGGDHGNVLLGLASEHLRAQADLDALLFHDLLDGDGDVAILQALCRNTLLHTMVWQSWSAYSTMVTLAPTRLQTDASSRPIAPPPMTTICFGTWSSTRASSEVMMRFPSTFTASPGNVVTSDPVAMMMCLAVTLSPPSTWISFGDTSVPCPLMKSTPFFLKSPLMPMSKVLRIFAFEDMVSSWLKVAPGTFTPVIPSRAACMTVNQAVSFRKCRDDISQ</sequence>
<proteinExistence type="predicted"/>
<dbReference type="Proteomes" id="UP001497744">
    <property type="component" value="Unassembled WGS sequence"/>
</dbReference>
<evidence type="ECO:0000313" key="1">
    <source>
        <dbReference type="EMBL" id="GIX65569.1"/>
    </source>
</evidence>
<accession>A0AAV4M0K1</accession>
<dbReference type="RefSeq" id="XP_067717638.1">
    <property type="nucleotide sequence ID" value="XM_067861537.1"/>
</dbReference>
<keyword evidence="1" id="KW-0687">Ribonucleoprotein</keyword>
<evidence type="ECO:0000313" key="2">
    <source>
        <dbReference type="Proteomes" id="UP001497744"/>
    </source>
</evidence>
<gene>
    <name evidence="1" type="ORF">BcabD6B2_50040</name>
</gene>
<organism evidence="1 2">
    <name type="scientific">Babesia caballi</name>
    <dbReference type="NCBI Taxonomy" id="5871"/>
    <lineage>
        <taxon>Eukaryota</taxon>
        <taxon>Sar</taxon>
        <taxon>Alveolata</taxon>
        <taxon>Apicomplexa</taxon>
        <taxon>Aconoidasida</taxon>
        <taxon>Piroplasmida</taxon>
        <taxon>Babesiidae</taxon>
        <taxon>Babesia</taxon>
    </lineage>
</organism>
<keyword evidence="2" id="KW-1185">Reference proteome</keyword>
<dbReference type="GeneID" id="94197050"/>
<dbReference type="GO" id="GO:1990904">
    <property type="term" value="C:ribonucleoprotein complex"/>
    <property type="evidence" value="ECO:0007669"/>
    <property type="project" value="UniProtKB-KW"/>
</dbReference>
<protein>
    <submittedName>
        <fullName evidence="1">60 kDa SS-A/Ro ribonucleoprotein isoform X1</fullName>
    </submittedName>
</protein>
<comment type="caution">
    <text evidence="1">The sequence shown here is derived from an EMBL/GenBank/DDBJ whole genome shotgun (WGS) entry which is preliminary data.</text>
</comment>
<name>A0AAV4M0K1_BABCB</name>
<reference evidence="1 2" key="1">
    <citation type="submission" date="2021-06" db="EMBL/GenBank/DDBJ databases">
        <title>Genome sequence of Babesia caballi.</title>
        <authorList>
            <person name="Yamagishi J."/>
            <person name="Kidaka T."/>
            <person name="Ochi A."/>
        </authorList>
    </citation>
    <scope>NUCLEOTIDE SEQUENCE [LARGE SCALE GENOMIC DNA]</scope>
    <source>
        <strain evidence="1">USDA-D6B2</strain>
    </source>
</reference>
<dbReference type="EMBL" id="BPLF01000005">
    <property type="protein sequence ID" value="GIX65569.1"/>
    <property type="molecule type" value="Genomic_DNA"/>
</dbReference>
<dbReference type="AlphaFoldDB" id="A0AAV4M0K1"/>